<dbReference type="AlphaFoldDB" id="A0A1Y0I5S5"/>
<dbReference type="PANTHER" id="PTHR37424">
    <property type="entry name" value="BACTERIOFERRITIN-ASSOCIATED FERREDOXIN"/>
    <property type="match status" value="1"/>
</dbReference>
<comment type="similarity">
    <text evidence="9">Belongs to the Bfd family.</text>
</comment>
<evidence type="ECO:0000256" key="4">
    <source>
        <dbReference type="ARBA" id="ARBA00022982"/>
    </source>
</evidence>
<keyword evidence="12" id="KW-1185">Reference proteome</keyword>
<evidence type="ECO:0000256" key="9">
    <source>
        <dbReference type="ARBA" id="ARBA00046332"/>
    </source>
</evidence>
<dbReference type="InterPro" id="IPR041854">
    <property type="entry name" value="BFD-like_2Fe2S-bd_dom_sf"/>
</dbReference>
<dbReference type="KEGG" id="ome:OLMES_1763"/>
<feature type="domain" description="BFD-like [2Fe-2S]-binding" evidence="10">
    <location>
        <begin position="3"/>
        <end position="49"/>
    </location>
</feature>
<accession>A0A1Y0I5S5</accession>
<gene>
    <name evidence="11" type="primary">bfd</name>
    <name evidence="11" type="ORF">OLMES_1763</name>
</gene>
<evidence type="ECO:0000313" key="11">
    <source>
        <dbReference type="EMBL" id="ARU55838.1"/>
    </source>
</evidence>
<evidence type="ECO:0000256" key="8">
    <source>
        <dbReference type="ARBA" id="ARBA00039386"/>
    </source>
</evidence>
<evidence type="ECO:0000256" key="3">
    <source>
        <dbReference type="ARBA" id="ARBA00022723"/>
    </source>
</evidence>
<reference evidence="11 12" key="1">
    <citation type="submission" date="2017-05" db="EMBL/GenBank/DDBJ databases">
        <title>Genomic insights into alkan degradation activity of Oleiphilus messinensis.</title>
        <authorList>
            <person name="Kozyavkin S.A."/>
            <person name="Slesarev A.I."/>
            <person name="Golyshin P.N."/>
            <person name="Korzhenkov A."/>
            <person name="Golyshina O.N."/>
            <person name="Toshchakov S.V."/>
        </authorList>
    </citation>
    <scope>NUCLEOTIDE SEQUENCE [LARGE SCALE GENOMIC DNA]</scope>
    <source>
        <strain evidence="11 12">ME102</strain>
    </source>
</reference>
<dbReference type="EMBL" id="CP021425">
    <property type="protein sequence ID" value="ARU55838.1"/>
    <property type="molecule type" value="Genomic_DNA"/>
</dbReference>
<organism evidence="11 12">
    <name type="scientific">Oleiphilus messinensis</name>
    <dbReference type="NCBI Taxonomy" id="141451"/>
    <lineage>
        <taxon>Bacteria</taxon>
        <taxon>Pseudomonadati</taxon>
        <taxon>Pseudomonadota</taxon>
        <taxon>Gammaproteobacteria</taxon>
        <taxon>Oceanospirillales</taxon>
        <taxon>Oleiphilaceae</taxon>
        <taxon>Oleiphilus</taxon>
    </lineage>
</organism>
<proteinExistence type="inferred from homology"/>
<protein>
    <recommendedName>
        <fullName evidence="8">Bacterioferritin-associated ferredoxin</fullName>
    </recommendedName>
</protein>
<dbReference type="InterPro" id="IPR007419">
    <property type="entry name" value="BFD-like_2Fe2S-bd_dom"/>
</dbReference>
<evidence type="ECO:0000313" key="12">
    <source>
        <dbReference type="Proteomes" id="UP000196027"/>
    </source>
</evidence>
<dbReference type="OrthoDB" id="9815350at2"/>
<keyword evidence="4" id="KW-0249">Electron transport</keyword>
<keyword evidence="5" id="KW-0408">Iron</keyword>
<keyword evidence="2" id="KW-0001">2Fe-2S</keyword>
<evidence type="ECO:0000256" key="1">
    <source>
        <dbReference type="ARBA" id="ARBA00022448"/>
    </source>
</evidence>
<evidence type="ECO:0000256" key="2">
    <source>
        <dbReference type="ARBA" id="ARBA00022714"/>
    </source>
</evidence>
<evidence type="ECO:0000259" key="10">
    <source>
        <dbReference type="Pfam" id="PF04324"/>
    </source>
</evidence>
<keyword evidence="1" id="KW-0813">Transport</keyword>
<dbReference type="PANTHER" id="PTHR37424:SF1">
    <property type="entry name" value="BACTERIOFERRITIN-ASSOCIATED FERREDOXIN"/>
    <property type="match status" value="1"/>
</dbReference>
<evidence type="ECO:0000256" key="6">
    <source>
        <dbReference type="ARBA" id="ARBA00023014"/>
    </source>
</evidence>
<dbReference type="Proteomes" id="UP000196027">
    <property type="component" value="Chromosome"/>
</dbReference>
<name>A0A1Y0I5S5_9GAMM</name>
<keyword evidence="3" id="KW-0479">Metal-binding</keyword>
<sequence length="65" mass="7027">MFVCICNQVTSKEIRQAVESGNHSFDAVQEMLGVASCCGQCEDYARNFVDELNGNASVDLAYCAA</sequence>
<comment type="cofactor">
    <cofactor evidence="7">
        <name>[2Fe-2S] cluster</name>
        <dbReference type="ChEBI" id="CHEBI:190135"/>
    </cofactor>
</comment>
<dbReference type="GO" id="GO:0046872">
    <property type="term" value="F:metal ion binding"/>
    <property type="evidence" value="ECO:0007669"/>
    <property type="project" value="UniProtKB-KW"/>
</dbReference>
<dbReference type="Pfam" id="PF04324">
    <property type="entry name" value="Fer2_BFD"/>
    <property type="match status" value="1"/>
</dbReference>
<evidence type="ECO:0000256" key="5">
    <source>
        <dbReference type="ARBA" id="ARBA00023004"/>
    </source>
</evidence>
<dbReference type="Gene3D" id="1.10.10.1100">
    <property type="entry name" value="BFD-like [2Fe-2S]-binding domain"/>
    <property type="match status" value="1"/>
</dbReference>
<dbReference type="InterPro" id="IPR052371">
    <property type="entry name" value="BFD-associated_ferredoxin"/>
</dbReference>
<evidence type="ECO:0000256" key="7">
    <source>
        <dbReference type="ARBA" id="ARBA00034078"/>
    </source>
</evidence>
<dbReference type="RefSeq" id="WP_087460897.1">
    <property type="nucleotide sequence ID" value="NZ_CP021425.1"/>
</dbReference>
<dbReference type="GO" id="GO:0051537">
    <property type="term" value="F:2 iron, 2 sulfur cluster binding"/>
    <property type="evidence" value="ECO:0007669"/>
    <property type="project" value="UniProtKB-KW"/>
</dbReference>
<keyword evidence="6" id="KW-0411">Iron-sulfur</keyword>